<gene>
    <name evidence="2" type="ORF">NCTC12722_00269</name>
</gene>
<dbReference type="AlphaFoldDB" id="A0A380W3J4"/>
<accession>A0A380W3J4</accession>
<feature type="domain" description="Methyltransferase FkbM" evidence="1">
    <location>
        <begin position="75"/>
        <end position="226"/>
    </location>
</feature>
<dbReference type="Proteomes" id="UP000254343">
    <property type="component" value="Unassembled WGS sequence"/>
</dbReference>
<dbReference type="GO" id="GO:0032259">
    <property type="term" value="P:methylation"/>
    <property type="evidence" value="ECO:0007669"/>
    <property type="project" value="UniProtKB-KW"/>
</dbReference>
<dbReference type="SUPFAM" id="SSF53335">
    <property type="entry name" value="S-adenosyl-L-methionine-dependent methyltransferases"/>
    <property type="match status" value="1"/>
</dbReference>
<dbReference type="OrthoDB" id="8052759at2"/>
<dbReference type="GO" id="GO:0008168">
    <property type="term" value="F:methyltransferase activity"/>
    <property type="evidence" value="ECO:0007669"/>
    <property type="project" value="UniProtKB-KW"/>
</dbReference>
<proteinExistence type="predicted"/>
<evidence type="ECO:0000313" key="3">
    <source>
        <dbReference type="Proteomes" id="UP000254343"/>
    </source>
</evidence>
<sequence>MVRAFLRDMSQRFAASLRTQDDDVYAVTTGGSHIYVNPSDARGKKLLETNGNFNPPALSIWQELLRSADWTFVLDVGANYGEMLANGGVPERAKIIAIEPNREILPYLKKTLRRIGRIKIYETAISDQEGVSQLLVTKDWSGTVRLVEGEGDVAVKTTTLEKIISAECRNIDATKIVLKIDVEGYEAKALSGLMPLLNRFQEFAAFIEVAHLSPDDKNWISDHFAIEAFDVEKGALVSVPNLNWTEDSGLYPYDVVIRRSPVPAAVAK</sequence>
<dbReference type="Pfam" id="PF05050">
    <property type="entry name" value="Methyltransf_21"/>
    <property type="match status" value="1"/>
</dbReference>
<dbReference type="Gene3D" id="3.40.50.150">
    <property type="entry name" value="Vaccinia Virus protein VP39"/>
    <property type="match status" value="1"/>
</dbReference>
<dbReference type="EMBL" id="UIGB01000001">
    <property type="protein sequence ID" value="SUU83109.1"/>
    <property type="molecule type" value="Genomic_DNA"/>
</dbReference>
<dbReference type="InterPro" id="IPR052514">
    <property type="entry name" value="SAM-dependent_MTase"/>
</dbReference>
<keyword evidence="2" id="KW-0808">Transferase</keyword>
<protein>
    <submittedName>
        <fullName evidence="2">Methyltransferase, FkbM family</fullName>
    </submittedName>
</protein>
<reference evidence="2 3" key="1">
    <citation type="submission" date="2018-06" db="EMBL/GenBank/DDBJ databases">
        <authorList>
            <consortium name="Pathogen Informatics"/>
            <person name="Doyle S."/>
        </authorList>
    </citation>
    <scope>NUCLEOTIDE SEQUENCE [LARGE SCALE GENOMIC DNA]</scope>
    <source>
        <strain evidence="2 3">NCTC12722</strain>
    </source>
</reference>
<evidence type="ECO:0000313" key="2">
    <source>
        <dbReference type="EMBL" id="SUU83109.1"/>
    </source>
</evidence>
<dbReference type="RefSeq" id="WP_002717890.1">
    <property type="nucleotide sequence ID" value="NZ_UFSI01000001.1"/>
</dbReference>
<keyword evidence="2" id="KW-0489">Methyltransferase</keyword>
<dbReference type="NCBIfam" id="TIGR01444">
    <property type="entry name" value="fkbM_fam"/>
    <property type="match status" value="1"/>
</dbReference>
<organism evidence="2 3">
    <name type="scientific">Afipia felis</name>
    <name type="common">Cat scratch disease bacillus</name>
    <dbReference type="NCBI Taxonomy" id="1035"/>
    <lineage>
        <taxon>Bacteria</taxon>
        <taxon>Pseudomonadati</taxon>
        <taxon>Pseudomonadota</taxon>
        <taxon>Alphaproteobacteria</taxon>
        <taxon>Hyphomicrobiales</taxon>
        <taxon>Nitrobacteraceae</taxon>
        <taxon>Afipia</taxon>
    </lineage>
</organism>
<dbReference type="PANTHER" id="PTHR34203:SF15">
    <property type="entry name" value="SLL1173 PROTEIN"/>
    <property type="match status" value="1"/>
</dbReference>
<dbReference type="InterPro" id="IPR006342">
    <property type="entry name" value="FkbM_mtfrase"/>
</dbReference>
<dbReference type="PANTHER" id="PTHR34203">
    <property type="entry name" value="METHYLTRANSFERASE, FKBM FAMILY PROTEIN"/>
    <property type="match status" value="1"/>
</dbReference>
<evidence type="ECO:0000259" key="1">
    <source>
        <dbReference type="Pfam" id="PF05050"/>
    </source>
</evidence>
<dbReference type="InterPro" id="IPR029063">
    <property type="entry name" value="SAM-dependent_MTases_sf"/>
</dbReference>
<name>A0A380W3J4_AFIFE</name>